<reference evidence="6 7" key="1">
    <citation type="submission" date="2021-06" db="EMBL/GenBank/DDBJ databases">
        <title>Genome-based taxonomic framework of Microbacterium strains isolated from marine environment, the description of four new species and reclassification of four preexisting species.</title>
        <authorList>
            <person name="Lee S.D."/>
            <person name="Kim S.-M."/>
            <person name="Byeon Y.-S."/>
            <person name="Yang H.L."/>
            <person name="Kim I.S."/>
        </authorList>
    </citation>
    <scope>NUCLEOTIDE SEQUENCE [LARGE SCALE GENOMIC DNA]</scope>
    <source>
        <strain evidence="6 7">KACC 14465</strain>
    </source>
</reference>
<evidence type="ECO:0000256" key="3">
    <source>
        <dbReference type="SAM" id="MobiDB-lite"/>
    </source>
</evidence>
<feature type="transmembrane region" description="Helical" evidence="4">
    <location>
        <begin position="472"/>
        <end position="490"/>
    </location>
</feature>
<feature type="active site" description="Proton acceptor" evidence="2">
    <location>
        <position position="184"/>
    </location>
</feature>
<keyword evidence="2" id="KW-0378">Hydrolase</keyword>
<evidence type="ECO:0000256" key="2">
    <source>
        <dbReference type="PROSITE-ProRule" id="PRU01161"/>
    </source>
</evidence>
<dbReference type="Proteomes" id="UP001215097">
    <property type="component" value="Chromosome"/>
</dbReference>
<dbReference type="EMBL" id="CP078075">
    <property type="protein sequence ID" value="WDM45121.1"/>
    <property type="molecule type" value="Genomic_DNA"/>
</dbReference>
<dbReference type="PANTHER" id="PTHR46394:SF1">
    <property type="entry name" value="PNPLA DOMAIN-CONTAINING PROTEIN"/>
    <property type="match status" value="1"/>
</dbReference>
<keyword evidence="4" id="KW-0812">Transmembrane</keyword>
<feature type="transmembrane region" description="Helical" evidence="4">
    <location>
        <begin position="285"/>
        <end position="311"/>
    </location>
</feature>
<keyword evidence="4" id="KW-0472">Membrane</keyword>
<proteinExistence type="predicted"/>
<keyword evidence="2" id="KW-0442">Lipid degradation</keyword>
<feature type="compositionally biased region" description="Pro residues" evidence="3">
    <location>
        <begin position="244"/>
        <end position="255"/>
    </location>
</feature>
<feature type="short sequence motif" description="DGA/G" evidence="2">
    <location>
        <begin position="184"/>
        <end position="186"/>
    </location>
</feature>
<feature type="transmembrane region" description="Helical" evidence="4">
    <location>
        <begin position="577"/>
        <end position="599"/>
    </location>
</feature>
<evidence type="ECO:0000313" key="6">
    <source>
        <dbReference type="EMBL" id="WDM45121.1"/>
    </source>
</evidence>
<dbReference type="PROSITE" id="PS51635">
    <property type="entry name" value="PNPLA"/>
    <property type="match status" value="1"/>
</dbReference>
<dbReference type="SUPFAM" id="SSF52151">
    <property type="entry name" value="FabD/lysophospholipase-like"/>
    <property type="match status" value="1"/>
</dbReference>
<dbReference type="InterPro" id="IPR052580">
    <property type="entry name" value="Lipid_Hydrolase"/>
</dbReference>
<feature type="active site" description="Nucleophile" evidence="2">
    <location>
        <position position="40"/>
    </location>
</feature>
<dbReference type="RefSeq" id="WP_282215286.1">
    <property type="nucleotide sequence ID" value="NZ_BAAAUN010000001.1"/>
</dbReference>
<evidence type="ECO:0000259" key="5">
    <source>
        <dbReference type="PROSITE" id="PS51635"/>
    </source>
</evidence>
<keyword evidence="7" id="KW-1185">Reference proteome</keyword>
<feature type="transmembrane region" description="Helical" evidence="4">
    <location>
        <begin position="331"/>
        <end position="353"/>
    </location>
</feature>
<keyword evidence="4" id="KW-1133">Transmembrane helix</keyword>
<evidence type="ECO:0000256" key="4">
    <source>
        <dbReference type="SAM" id="Phobius"/>
    </source>
</evidence>
<dbReference type="Gene3D" id="3.40.1090.10">
    <property type="entry name" value="Cytosolic phospholipase A2 catalytic domain"/>
    <property type="match status" value="2"/>
</dbReference>
<feature type="compositionally biased region" description="Low complexity" evidence="3">
    <location>
        <begin position="234"/>
        <end position="243"/>
    </location>
</feature>
<dbReference type="InterPro" id="IPR002641">
    <property type="entry name" value="PNPLA_dom"/>
</dbReference>
<dbReference type="Pfam" id="PF01734">
    <property type="entry name" value="Patatin"/>
    <property type="match status" value="1"/>
</dbReference>
<feature type="short sequence motif" description="GXGXXG" evidence="2">
    <location>
        <begin position="11"/>
        <end position="16"/>
    </location>
</feature>
<feature type="transmembrane region" description="Helical" evidence="4">
    <location>
        <begin position="496"/>
        <end position="515"/>
    </location>
</feature>
<gene>
    <name evidence="6" type="ORF">KV395_18515</name>
</gene>
<name>A0ABY7XSG6_MICLT</name>
<feature type="region of interest" description="Disordered" evidence="3">
    <location>
        <begin position="230"/>
        <end position="261"/>
    </location>
</feature>
<organism evidence="6 7">
    <name type="scientific">Microbacterium luteolum</name>
    <name type="common">Aureobacterium luteolum</name>
    <dbReference type="NCBI Taxonomy" id="69367"/>
    <lineage>
        <taxon>Bacteria</taxon>
        <taxon>Bacillati</taxon>
        <taxon>Actinomycetota</taxon>
        <taxon>Actinomycetes</taxon>
        <taxon>Micrococcales</taxon>
        <taxon>Microbacteriaceae</taxon>
        <taxon>Microbacterium</taxon>
    </lineage>
</organism>
<accession>A0ABY7XSG6</accession>
<feature type="domain" description="PNPLA" evidence="5">
    <location>
        <begin position="7"/>
        <end position="197"/>
    </location>
</feature>
<evidence type="ECO:0000256" key="1">
    <source>
        <dbReference type="ARBA" id="ARBA00023098"/>
    </source>
</evidence>
<feature type="transmembrane region" description="Helical" evidence="4">
    <location>
        <begin position="535"/>
        <end position="552"/>
    </location>
</feature>
<dbReference type="PANTHER" id="PTHR46394">
    <property type="entry name" value="ANNEXIN"/>
    <property type="match status" value="1"/>
</dbReference>
<protein>
    <submittedName>
        <fullName evidence="6">Patatin-like phospholipase family protein</fullName>
    </submittedName>
</protein>
<evidence type="ECO:0000313" key="7">
    <source>
        <dbReference type="Proteomes" id="UP001215097"/>
    </source>
</evidence>
<keyword evidence="1 2" id="KW-0443">Lipid metabolism</keyword>
<feature type="transmembrane region" description="Helical" evidence="4">
    <location>
        <begin position="31"/>
        <end position="53"/>
    </location>
</feature>
<feature type="short sequence motif" description="GXSXG" evidence="2">
    <location>
        <begin position="38"/>
        <end position="42"/>
    </location>
</feature>
<sequence>MTRLFNGVFKGGGAKGIVYAGALHEVRARGIWFSSVAGASAGAITATLIAAGFGPDEILRLAPEALPTVKLNVFAWLGGRERSLFTTAALRDWIEGRLRERLTSAPVGSITFRQLNDLGPGIELNVVAMDLARNEPIIFNWRLTPDFSIAEAVIASSAIPVAMPGRRVLVRRPGRTNQIHRLVDGGTWANYPAFIYRDPSLRSFFGLPELDEPNTLGFVIESTEYGRERGERLSPSAADAPPGWAWPPAAPTPPPGKDDEVLPSSPIRTRFDQGSARRMGMAGSLLTWAGLRWLILAAIVVGAWILVATWGQGVLAGDPLDLPSAYQRSGTVLLLVTVIIVVSLGLTIVLVTIRFGAESVDAGLPSLLAATSASIGVARWVGNAESDPVIRLSAPLGISVVGFKADAQLQALAVIVAAEQASVQLDARFDNHRDDATATLQAITGVSDPEATYLERYRKLAKKDGTSSTSGPMFLALFWGILLISLFWIFPSVTAVVMSLLIGIPFAWWVLFLLVRGRMHNQAMSADAPVPPHPLRRLIPGVVLLAGGYLVLGNPQSVSDGEIIVTGGLVLGQFWEFAAGVFLIAGVACILSGLSRISARIAARRYRRELGEDSPPHVA</sequence>
<dbReference type="InterPro" id="IPR016035">
    <property type="entry name" value="Acyl_Trfase/lysoPLipase"/>
</dbReference>